<dbReference type="RefSeq" id="WP_069664341.1">
    <property type="nucleotide sequence ID" value="NZ_JBHUJJ010000001.1"/>
</dbReference>
<reference evidence="7" key="1">
    <citation type="submission" date="2016-09" db="EMBL/GenBank/DDBJ databases">
        <authorList>
            <person name="Gulvik C.A."/>
        </authorList>
    </citation>
    <scope>NUCLEOTIDE SEQUENCE [LARGE SCALE GENOMIC DNA]</scope>
    <source>
        <strain evidence="7">LMG 8895</strain>
    </source>
</reference>
<dbReference type="Pfam" id="PF06458">
    <property type="entry name" value="MucBP"/>
    <property type="match status" value="2"/>
</dbReference>
<feature type="region of interest" description="Disordered" evidence="2">
    <location>
        <begin position="71"/>
        <end position="99"/>
    </location>
</feature>
<dbReference type="EMBL" id="MIJY01000043">
    <property type="protein sequence ID" value="OEG10560.1"/>
    <property type="molecule type" value="Genomic_DNA"/>
</dbReference>
<feature type="domain" description="MucBP" evidence="5">
    <location>
        <begin position="276"/>
        <end position="338"/>
    </location>
</feature>
<gene>
    <name evidence="6" type="ORF">BCR25_08810</name>
</gene>
<evidence type="ECO:0000313" key="7">
    <source>
        <dbReference type="Proteomes" id="UP000095094"/>
    </source>
</evidence>
<dbReference type="Proteomes" id="UP000095094">
    <property type="component" value="Unassembled WGS sequence"/>
</dbReference>
<evidence type="ECO:0000313" key="6">
    <source>
        <dbReference type="EMBL" id="OEG10560.1"/>
    </source>
</evidence>
<proteinExistence type="predicted"/>
<keyword evidence="3" id="KW-0812">Transmembrane</keyword>
<dbReference type="OrthoDB" id="2364028at2"/>
<evidence type="ECO:0000256" key="4">
    <source>
        <dbReference type="SAM" id="SignalP"/>
    </source>
</evidence>
<evidence type="ECO:0000259" key="5">
    <source>
        <dbReference type="Pfam" id="PF06458"/>
    </source>
</evidence>
<keyword evidence="3" id="KW-1133">Transmembrane helix</keyword>
<evidence type="ECO:0000256" key="2">
    <source>
        <dbReference type="SAM" id="MobiDB-lite"/>
    </source>
</evidence>
<evidence type="ECO:0000256" key="3">
    <source>
        <dbReference type="SAM" id="Phobius"/>
    </source>
</evidence>
<keyword evidence="7" id="KW-1185">Reference proteome</keyword>
<dbReference type="InterPro" id="IPR009459">
    <property type="entry name" value="MucBP_dom"/>
</dbReference>
<evidence type="ECO:0000256" key="1">
    <source>
        <dbReference type="ARBA" id="ARBA00022737"/>
    </source>
</evidence>
<feature type="signal peptide" evidence="4">
    <location>
        <begin position="1"/>
        <end position="24"/>
    </location>
</feature>
<keyword evidence="1" id="KW-0677">Repeat</keyword>
<feature type="compositionally biased region" description="Polar residues" evidence="2">
    <location>
        <begin position="85"/>
        <end position="98"/>
    </location>
</feature>
<keyword evidence="4" id="KW-0732">Signal</keyword>
<feature type="transmembrane region" description="Helical" evidence="3">
    <location>
        <begin position="106"/>
        <end position="125"/>
    </location>
</feature>
<dbReference type="AlphaFoldDB" id="A0A1E5GE85"/>
<keyword evidence="3" id="KW-0472">Membrane</keyword>
<feature type="chain" id="PRO_5009177339" description="MucBP domain-containing protein" evidence="4">
    <location>
        <begin position="25"/>
        <end position="489"/>
    </location>
</feature>
<feature type="domain" description="MucBP" evidence="5">
    <location>
        <begin position="200"/>
        <end position="268"/>
    </location>
</feature>
<dbReference type="Gene3D" id="3.10.20.320">
    <property type="entry name" value="Putative peptidoglycan bound protein (lpxtg motif)"/>
    <property type="match status" value="2"/>
</dbReference>
<accession>A0A1E5GE85</accession>
<sequence length="489" mass="54552">MKKIVVCFFILIVAFFFSPLTSEAATQINFYDIVTLTSQEQAEIIKEKPTLSNQYAQYNLVYQKVTEETQPSSSENSIKPAVVTKQGTPTKPTRQSNLPKAGESSHLMWVLYGSGFIAVSLFILYKHKKYSKLLLIIIVPTAIGPSTVTALANGEALIPAESLSLSEGEVKMIEPNAIDGYVYVGYYPTAEILPPNTESKVNVIYVDENKKELHAPQTISGKIGEAYDASTEAYKLSISGYKLNEANLPANAVGVFKEQEQTIVYEYQKETTQQGKVTVRYLNSSGEEIQASEQLNGELGESFQVTAKDIPGFLFEQASGALDGVFTSEELVINLYYTDEVTINIHYIDKWTKQPLTLTSITTYAEYLRPEINDIDDYYFTSTYNGQTYAQGVTVPSDQLTVKVGTNYTLPKEIRFLITKPTGETMNTLDFPNPIEELGWTIAIDSYSNFLFFSEKPEYIPVNYTGVADQISIDVTYEVTYIPTVIPEP</sequence>
<protein>
    <recommendedName>
        <fullName evidence="5">MucBP domain-containing protein</fullName>
    </recommendedName>
</protein>
<organism evidence="6 7">
    <name type="scientific">Enterococcus termitis</name>
    <dbReference type="NCBI Taxonomy" id="332950"/>
    <lineage>
        <taxon>Bacteria</taxon>
        <taxon>Bacillati</taxon>
        <taxon>Bacillota</taxon>
        <taxon>Bacilli</taxon>
        <taxon>Lactobacillales</taxon>
        <taxon>Enterococcaceae</taxon>
        <taxon>Enterococcus</taxon>
    </lineage>
</organism>
<name>A0A1E5GE85_9ENTE</name>
<comment type="caution">
    <text evidence="6">The sequence shown here is derived from an EMBL/GenBank/DDBJ whole genome shotgun (WGS) entry which is preliminary data.</text>
</comment>
<feature type="transmembrane region" description="Helical" evidence="3">
    <location>
        <begin position="132"/>
        <end position="152"/>
    </location>
</feature>